<keyword evidence="1" id="KW-0472">Membrane</keyword>
<evidence type="ECO:0000313" key="3">
    <source>
        <dbReference type="Proteomes" id="UP000007473"/>
    </source>
</evidence>
<keyword evidence="1" id="KW-0812">Transmembrane</keyword>
<dbReference type="EMBL" id="CP002458">
    <property type="protein sequence ID" value="ADV34094.1"/>
    <property type="molecule type" value="Genomic_DNA"/>
</dbReference>
<protein>
    <submittedName>
        <fullName evidence="2">Uncharacterized protein</fullName>
    </submittedName>
</protein>
<proteinExistence type="predicted"/>
<dbReference type="RefSeq" id="WP_013526640.1">
    <property type="nucleotide sequence ID" value="NC_014921.1"/>
</dbReference>
<dbReference type="AlphaFoldDB" id="A0AB32XAW0"/>
<evidence type="ECO:0000313" key="2">
    <source>
        <dbReference type="EMBL" id="ADV34094.1"/>
    </source>
</evidence>
<keyword evidence="1" id="KW-1133">Transmembrane helix</keyword>
<gene>
    <name evidence="2" type="ordered locus">MfeM64YM_0084</name>
</gene>
<dbReference type="Proteomes" id="UP000007473">
    <property type="component" value="Chromosome"/>
</dbReference>
<evidence type="ECO:0000256" key="1">
    <source>
        <dbReference type="SAM" id="Phobius"/>
    </source>
</evidence>
<name>A0AB32XAW0_MYCFM</name>
<organism evidence="2 3">
    <name type="scientific">Mycoplasmopsis fermentans (strain M64)</name>
    <name type="common">Mycoplasma fermentans</name>
    <dbReference type="NCBI Taxonomy" id="943945"/>
    <lineage>
        <taxon>Bacteria</taxon>
        <taxon>Bacillati</taxon>
        <taxon>Mycoplasmatota</taxon>
        <taxon>Mycoplasmoidales</taxon>
        <taxon>Metamycoplasmataceae</taxon>
        <taxon>Mycoplasmopsis</taxon>
    </lineage>
</organism>
<reference evidence="2 3" key="1">
    <citation type="journal article" date="2011" name="J. Bacteriol.">
        <title>Genome sequence of the repetitive-sequence-rich Mycoplasma fermentans strain M64.</title>
        <authorList>
            <person name="Shu H.W."/>
            <person name="Liu T.T."/>
            <person name="Chang H.Y."/>
            <person name="Liu Y.M."/>
            <person name="Wu K.M."/>
            <person name="Shu H.Y."/>
            <person name="Tsai S.F."/>
            <person name="Hsiao K.J."/>
            <person name="Hu W.S."/>
            <person name="Ng W.V."/>
        </authorList>
    </citation>
    <scope>NUCLEOTIDE SEQUENCE [LARGE SCALE GENOMIC DNA]</scope>
    <source>
        <strain evidence="2 3">M64</strain>
    </source>
</reference>
<sequence length="128" mass="14678">MKKLTTVSKTVWILLILLAIATVTLIVFICLYHVDKTIRVKLQVNDKKDLTLLANDKTAYLLKKNQKIIINVNDQIFNLKIRNLKIENQTIKVTFYNLPNSLKLLPNTTLDATIFVDRATLLNLILNS</sequence>
<feature type="transmembrane region" description="Helical" evidence="1">
    <location>
        <begin position="12"/>
        <end position="34"/>
    </location>
</feature>
<dbReference type="NCBIfam" id="NF045999">
    <property type="entry name" value="MAG1140_fam"/>
    <property type="match status" value="1"/>
</dbReference>
<dbReference type="KEGG" id="mfm:MfeM64YM_0084"/>
<accession>A0AB32XAW0</accession>